<evidence type="ECO:0000313" key="3">
    <source>
        <dbReference type="Proteomes" id="UP000464311"/>
    </source>
</evidence>
<feature type="compositionally biased region" description="Acidic residues" evidence="1">
    <location>
        <begin position="290"/>
        <end position="304"/>
    </location>
</feature>
<keyword evidence="2" id="KW-0167">Capsid protein</keyword>
<sequence length="501" mass="51489">MAGGLRDCLRGFRIMGWLARVFASAIARRLAYVLVAATLAWCGMGKAHAANCDATSDMCSEGDAWNAARQLADSRGPDTCKLVGGNNASYTGPNIEKDPGNSSKDVGALAVRVSCSNGSLPFLGTKYYVTAKSCEQEPGYTGGGPWGTYVGTARNGSIGCRNGCDGVWFGNGDGSMTWGSTGAVCPTDPEKTCDAMGKGYGWNGYLGVCEPPPTEECPEGQVPDGKGGCSTNKCPEGMLLQADGTCTPKKNDCPAGMIKSPTGSCLPGDGQCAAGEVRGPDGTCKKDADGDGEPDGDGEGGEGEGDSKSEFSGGDSCDSPPSCSGDAIMCGQARIQWRIDCNTRRDVNITGGSCAAMPVCVGKNCKALEYSQLLMQWRAACALEKAANNSGGGTGNNADVKAIRDAITGNGSADIGADGKPADAFSDESGYGEDGYPTGELDTQGFGYSRTCPTIPDVAVFGQTLHFDTSKFCQWMVLGGQIVLVMASLVSLRLMSQGGSA</sequence>
<dbReference type="EMBL" id="MN335248">
    <property type="protein sequence ID" value="QFQ33301.1"/>
    <property type="molecule type" value="Genomic_DNA"/>
</dbReference>
<dbReference type="GO" id="GO:0019028">
    <property type="term" value="C:viral capsid"/>
    <property type="evidence" value="ECO:0007669"/>
    <property type="project" value="UniProtKB-KW"/>
</dbReference>
<protein>
    <submittedName>
        <fullName evidence="2">Minor coat protein</fullName>
    </submittedName>
</protein>
<evidence type="ECO:0000313" key="2">
    <source>
        <dbReference type="EMBL" id="QFQ33301.1"/>
    </source>
</evidence>
<feature type="compositionally biased region" description="Low complexity" evidence="1">
    <location>
        <begin position="310"/>
        <end position="320"/>
    </location>
</feature>
<keyword evidence="3" id="KW-1185">Reference proteome</keyword>
<accession>A0A5P8FRS4</accession>
<dbReference type="Proteomes" id="UP000464311">
    <property type="component" value="Segment"/>
</dbReference>
<name>A0A5P8FRS4_9VIRU</name>
<feature type="region of interest" description="Disordered" evidence="1">
    <location>
        <begin position="283"/>
        <end position="320"/>
    </location>
</feature>
<gene>
    <name evidence="2" type="ORF">XaF13_p04</name>
</gene>
<dbReference type="SMR" id="A0A5P8FRS4"/>
<keyword evidence="2" id="KW-0946">Virion</keyword>
<reference evidence="2 3" key="1">
    <citation type="submission" date="2019-08" db="EMBL/GenBank/DDBJ databases">
        <title>Complete genome sequence of XaF13 a new phage of Xanthomonas vesicatoria.</title>
        <authorList>
            <person name="Solis-Sanchez A."/>
            <person name="Quinones-Aguilar E."/>
            <person name="Vega-Arreguin J."/>
            <person name="Fraire-Velazquez S."/>
            <person name="Rincon-Enriquez G."/>
        </authorList>
    </citation>
    <scope>NUCLEOTIDE SEQUENCE [LARGE SCALE GENOMIC DNA]</scope>
</reference>
<organism evidence="2 3">
    <name type="scientific">Vibrio phage XacF13</name>
    <dbReference type="NCBI Taxonomy" id="3071318"/>
    <lineage>
        <taxon>Viruses</taxon>
        <taxon>Monodnaviria</taxon>
        <taxon>Loebvirae</taxon>
        <taxon>Hofneiviricota</taxon>
        <taxon>Faserviricetes</taxon>
        <taxon>Tubulavirales</taxon>
        <taxon>Inoviridae</taxon>
        <taxon>Xylivirus</taxon>
        <taxon>Xylivirus XacF13</taxon>
    </lineage>
</organism>
<evidence type="ECO:0000256" key="1">
    <source>
        <dbReference type="SAM" id="MobiDB-lite"/>
    </source>
</evidence>
<proteinExistence type="predicted"/>